<evidence type="ECO:0000313" key="8">
    <source>
        <dbReference type="Proteomes" id="UP000611640"/>
    </source>
</evidence>
<proteinExistence type="predicted"/>
<evidence type="ECO:0000256" key="5">
    <source>
        <dbReference type="SAM" id="MobiDB-lite"/>
    </source>
</evidence>
<organism evidence="7 8">
    <name type="scientific">Actinocatenispora thailandica</name>
    <dbReference type="NCBI Taxonomy" id="227318"/>
    <lineage>
        <taxon>Bacteria</taxon>
        <taxon>Bacillati</taxon>
        <taxon>Actinomycetota</taxon>
        <taxon>Actinomycetes</taxon>
        <taxon>Micromonosporales</taxon>
        <taxon>Micromonosporaceae</taxon>
        <taxon>Actinocatenispora</taxon>
    </lineage>
</organism>
<dbReference type="InterPro" id="IPR014721">
    <property type="entry name" value="Ribsml_uS5_D2-typ_fold_subgr"/>
</dbReference>
<reference evidence="7 8" key="1">
    <citation type="submission" date="2020-08" db="EMBL/GenBank/DDBJ databases">
        <title>Whole genome shotgun sequence of Actinocatenispora thailandica NBRC 105041.</title>
        <authorList>
            <person name="Komaki H."/>
            <person name="Tamura T."/>
        </authorList>
    </citation>
    <scope>NUCLEOTIDE SEQUENCE [LARGE SCALE GENOMIC DNA]</scope>
    <source>
        <strain evidence="7 8">NBRC 105041</strain>
    </source>
</reference>
<name>A0A7R7HUH9_9ACTN</name>
<feature type="compositionally biased region" description="Pro residues" evidence="5">
    <location>
        <begin position="85"/>
        <end position="96"/>
    </location>
</feature>
<feature type="region of interest" description="Disordered" evidence="5">
    <location>
        <begin position="84"/>
        <end position="106"/>
    </location>
</feature>
<dbReference type="Gene3D" id="3.30.70.890">
    <property type="entry name" value="GHMP kinase, C-terminal domain"/>
    <property type="match status" value="1"/>
</dbReference>
<dbReference type="InterPro" id="IPR020568">
    <property type="entry name" value="Ribosomal_Su5_D2-typ_SF"/>
</dbReference>
<sequence>MLVGCDALWGGDLARTELAVLAAELGSDVPFLLFGGTAHGTGRGELVEPVRTAGRWHWVVAAAAGGLSTPEVYRQLDVLRATGAAPPPALGAPAPPTSRDAASPAPGRAVPDRLLAALCSDDPGELAAALGNDLQPASIALRPALRRTLDAGLAAGALAALVSGSGPTCLYLAADAGDAGRIAAEVTDRGACRAAHVAHGPVPGATLLS</sequence>
<gene>
    <name evidence="7" type="ORF">Athai_04500</name>
</gene>
<keyword evidence="1" id="KW-0808">Transferase</keyword>
<dbReference type="PANTHER" id="PTHR43527:SF2">
    <property type="entry name" value="4-DIPHOSPHOCYTIDYL-2-C-METHYL-D-ERYTHRITOL KINASE, CHLOROPLASTIC"/>
    <property type="match status" value="1"/>
</dbReference>
<dbReference type="InterPro" id="IPR036554">
    <property type="entry name" value="GHMP_kinase_C_sf"/>
</dbReference>
<evidence type="ECO:0000256" key="1">
    <source>
        <dbReference type="ARBA" id="ARBA00022679"/>
    </source>
</evidence>
<dbReference type="SUPFAM" id="SSF55060">
    <property type="entry name" value="GHMP Kinase, C-terminal domain"/>
    <property type="match status" value="1"/>
</dbReference>
<dbReference type="Proteomes" id="UP000611640">
    <property type="component" value="Chromosome"/>
</dbReference>
<dbReference type="PANTHER" id="PTHR43527">
    <property type="entry name" value="4-DIPHOSPHOCYTIDYL-2-C-METHYL-D-ERYTHRITOL KINASE, CHLOROPLASTIC"/>
    <property type="match status" value="1"/>
</dbReference>
<dbReference type="SUPFAM" id="SSF54211">
    <property type="entry name" value="Ribosomal protein S5 domain 2-like"/>
    <property type="match status" value="1"/>
</dbReference>
<dbReference type="GO" id="GO:0050515">
    <property type="term" value="F:4-(cytidine 5'-diphospho)-2-C-methyl-D-erythritol kinase activity"/>
    <property type="evidence" value="ECO:0007669"/>
    <property type="project" value="TreeGrafter"/>
</dbReference>
<dbReference type="Gene3D" id="3.30.230.10">
    <property type="match status" value="1"/>
</dbReference>
<dbReference type="AlphaFoldDB" id="A0A7R7HUH9"/>
<evidence type="ECO:0000256" key="4">
    <source>
        <dbReference type="ARBA" id="ARBA00022840"/>
    </source>
</evidence>
<dbReference type="Pfam" id="PF08544">
    <property type="entry name" value="GHMP_kinases_C"/>
    <property type="match status" value="1"/>
</dbReference>
<feature type="domain" description="GHMP kinase C-terminal" evidence="6">
    <location>
        <begin position="115"/>
        <end position="190"/>
    </location>
</feature>
<evidence type="ECO:0000256" key="2">
    <source>
        <dbReference type="ARBA" id="ARBA00022741"/>
    </source>
</evidence>
<dbReference type="InterPro" id="IPR013750">
    <property type="entry name" value="GHMP_kinase_C_dom"/>
</dbReference>
<keyword evidence="2" id="KW-0547">Nucleotide-binding</keyword>
<dbReference type="GO" id="GO:0005524">
    <property type="term" value="F:ATP binding"/>
    <property type="evidence" value="ECO:0007669"/>
    <property type="project" value="UniProtKB-KW"/>
</dbReference>
<dbReference type="EMBL" id="AP023355">
    <property type="protein sequence ID" value="BCJ32947.1"/>
    <property type="molecule type" value="Genomic_DNA"/>
</dbReference>
<keyword evidence="8" id="KW-1185">Reference proteome</keyword>
<keyword evidence="4" id="KW-0067">ATP-binding</keyword>
<keyword evidence="3" id="KW-0418">Kinase</keyword>
<evidence type="ECO:0000259" key="6">
    <source>
        <dbReference type="Pfam" id="PF08544"/>
    </source>
</evidence>
<dbReference type="KEGG" id="atl:Athai_04500"/>
<protein>
    <recommendedName>
        <fullName evidence="6">GHMP kinase C-terminal domain-containing protein</fullName>
    </recommendedName>
</protein>
<evidence type="ECO:0000256" key="3">
    <source>
        <dbReference type="ARBA" id="ARBA00022777"/>
    </source>
</evidence>
<accession>A0A7R7HUH9</accession>
<evidence type="ECO:0000313" key="7">
    <source>
        <dbReference type="EMBL" id="BCJ32947.1"/>
    </source>
</evidence>